<dbReference type="EMBL" id="BAAADO010000004">
    <property type="protein sequence ID" value="GAA0493584.1"/>
    <property type="molecule type" value="Genomic_DNA"/>
</dbReference>
<evidence type="ECO:0000313" key="1">
    <source>
        <dbReference type="EMBL" id="GAA0493584.1"/>
    </source>
</evidence>
<proteinExistence type="predicted"/>
<gene>
    <name evidence="1" type="ORF">GCM10008986_20070</name>
</gene>
<keyword evidence="2" id="KW-1185">Reference proteome</keyword>
<name>A0ABN1BAC5_9BACI</name>
<accession>A0ABN1BAC5</accession>
<protein>
    <submittedName>
        <fullName evidence="1">Uncharacterized protein</fullName>
    </submittedName>
</protein>
<sequence length="126" mass="14855">MNEMLNRLWKQVRQKTGKWAETIKVTLQKVEGTEHITIRDLAVMILHHPETVRKPNEYLNLTFNDCYLKLNDFDIYLETKGKKHEQILTCRISQRGETLTHYQSFRAKDDIIALPSEMSFSLPPHS</sequence>
<organism evidence="1 2">
    <name type="scientific">Salinibacillus aidingensis</name>
    <dbReference type="NCBI Taxonomy" id="237684"/>
    <lineage>
        <taxon>Bacteria</taxon>
        <taxon>Bacillati</taxon>
        <taxon>Bacillota</taxon>
        <taxon>Bacilli</taxon>
        <taxon>Bacillales</taxon>
        <taxon>Bacillaceae</taxon>
        <taxon>Salinibacillus</taxon>
    </lineage>
</organism>
<dbReference type="RefSeq" id="WP_343840431.1">
    <property type="nucleotide sequence ID" value="NZ_BAAADO010000004.1"/>
</dbReference>
<reference evidence="1 2" key="1">
    <citation type="journal article" date="2019" name="Int. J. Syst. Evol. Microbiol.">
        <title>The Global Catalogue of Microorganisms (GCM) 10K type strain sequencing project: providing services to taxonomists for standard genome sequencing and annotation.</title>
        <authorList>
            <consortium name="The Broad Institute Genomics Platform"/>
            <consortium name="The Broad Institute Genome Sequencing Center for Infectious Disease"/>
            <person name="Wu L."/>
            <person name="Ma J."/>
        </authorList>
    </citation>
    <scope>NUCLEOTIDE SEQUENCE [LARGE SCALE GENOMIC DNA]</scope>
    <source>
        <strain evidence="1 2">JCM 12389</strain>
    </source>
</reference>
<evidence type="ECO:0000313" key="2">
    <source>
        <dbReference type="Proteomes" id="UP001500880"/>
    </source>
</evidence>
<comment type="caution">
    <text evidence="1">The sequence shown here is derived from an EMBL/GenBank/DDBJ whole genome shotgun (WGS) entry which is preliminary data.</text>
</comment>
<dbReference type="Proteomes" id="UP001500880">
    <property type="component" value="Unassembled WGS sequence"/>
</dbReference>